<sequence length="344" mass="33940">MCVRVKNVKKWREDAQPEWPEAAPGTQDIPTAGGTTQTFSETGETGATGVPADDGNRDFPGAPRADRGEDAPEPAGRRAVVRDPWDESGSGAGHAHDPHEVTVQLDGVGLNGDERIEGRPGGEGGSESSDGPVFVDESGRRSRRFRRIGIAVGLACAVYAVVIVVTLLSGNSNAPWLPVTGPKDDAPAGEVDTSPMPAESAEPSLPAGVIPGTTPTVSGGVTPAPGAGVTAPGATMSPGKPGTSADPSATATQPGGKPSVSADPSTQPTQSVTPPPSPSVTPPVTTSPDPSVAPTETTGGGSAGPGTVADGPPSPAPVASETSGAPAPVPSGAPLSSPSPEQAL</sequence>
<feature type="compositionally biased region" description="Low complexity" evidence="1">
    <location>
        <begin position="323"/>
        <end position="344"/>
    </location>
</feature>
<feature type="compositionally biased region" description="Low complexity" evidence="1">
    <location>
        <begin position="263"/>
        <end position="272"/>
    </location>
</feature>
<organism evidence="3 4">
    <name type="scientific">Streptomyces canus</name>
    <dbReference type="NCBI Taxonomy" id="58343"/>
    <lineage>
        <taxon>Bacteria</taxon>
        <taxon>Bacillati</taxon>
        <taxon>Actinomycetota</taxon>
        <taxon>Actinomycetes</taxon>
        <taxon>Kitasatosporales</taxon>
        <taxon>Streptomycetaceae</taxon>
        <taxon>Streptomyces</taxon>
        <taxon>Streptomyces aurantiacus group</taxon>
    </lineage>
</organism>
<keyword evidence="2" id="KW-0472">Membrane</keyword>
<reference evidence="3" key="1">
    <citation type="submission" date="2023-07" db="EMBL/GenBank/DDBJ databases">
        <title>Comparative genomics of wheat-associated soil bacteria to identify genetic determinants of phenazine resistance.</title>
        <authorList>
            <person name="Mouncey N."/>
        </authorList>
    </citation>
    <scope>NUCLEOTIDE SEQUENCE</scope>
    <source>
        <strain evidence="3">V4I22</strain>
    </source>
</reference>
<evidence type="ECO:0008006" key="5">
    <source>
        <dbReference type="Google" id="ProtNLM"/>
    </source>
</evidence>
<feature type="transmembrane region" description="Helical" evidence="2">
    <location>
        <begin position="148"/>
        <end position="168"/>
    </location>
</feature>
<protein>
    <recommendedName>
        <fullName evidence="5">Translation initiation factor IF-2</fullName>
    </recommendedName>
</protein>
<evidence type="ECO:0000313" key="3">
    <source>
        <dbReference type="EMBL" id="MDQ0910153.1"/>
    </source>
</evidence>
<evidence type="ECO:0000313" key="4">
    <source>
        <dbReference type="Proteomes" id="UP001234216"/>
    </source>
</evidence>
<proteinExistence type="predicted"/>
<feature type="region of interest" description="Disordered" evidence="1">
    <location>
        <begin position="173"/>
        <end position="344"/>
    </location>
</feature>
<comment type="caution">
    <text evidence="3">The sequence shown here is derived from an EMBL/GenBank/DDBJ whole genome shotgun (WGS) entry which is preliminary data.</text>
</comment>
<feature type="compositionally biased region" description="Low complexity" evidence="1">
    <location>
        <begin position="282"/>
        <end position="292"/>
    </location>
</feature>
<dbReference type="Proteomes" id="UP001234216">
    <property type="component" value="Unassembled WGS sequence"/>
</dbReference>
<dbReference type="AlphaFoldDB" id="A0AAW8FJS4"/>
<feature type="compositionally biased region" description="Polar residues" evidence="1">
    <location>
        <begin position="33"/>
        <end position="45"/>
    </location>
</feature>
<keyword evidence="2" id="KW-0812">Transmembrane</keyword>
<feature type="compositionally biased region" description="Low complexity" evidence="1">
    <location>
        <begin position="208"/>
        <end position="235"/>
    </location>
</feature>
<name>A0AAW8FJS4_9ACTN</name>
<dbReference type="EMBL" id="JAUSZV010000005">
    <property type="protein sequence ID" value="MDQ0910153.1"/>
    <property type="molecule type" value="Genomic_DNA"/>
</dbReference>
<evidence type="ECO:0000256" key="2">
    <source>
        <dbReference type="SAM" id="Phobius"/>
    </source>
</evidence>
<keyword evidence="2" id="KW-1133">Transmembrane helix</keyword>
<gene>
    <name evidence="3" type="ORF">QFZ22_006138</name>
</gene>
<accession>A0AAW8FJS4</accession>
<evidence type="ECO:0000256" key="1">
    <source>
        <dbReference type="SAM" id="MobiDB-lite"/>
    </source>
</evidence>
<feature type="region of interest" description="Disordered" evidence="1">
    <location>
        <begin position="1"/>
        <end position="136"/>
    </location>
</feature>